<keyword evidence="10" id="KW-1185">Reference proteome</keyword>
<evidence type="ECO:0000259" key="7">
    <source>
        <dbReference type="Pfam" id="PF10189"/>
    </source>
</evidence>
<feature type="domain" description="Ints3-like C-terminal" evidence="8">
    <location>
        <begin position="585"/>
        <end position="981"/>
    </location>
</feature>
<feature type="compositionally biased region" description="Basic and acidic residues" evidence="6">
    <location>
        <begin position="535"/>
        <end position="544"/>
    </location>
</feature>
<name>A0A7D9DRB8_PARCT</name>
<evidence type="ECO:0000256" key="1">
    <source>
        <dbReference type="ARBA" id="ARBA00004123"/>
    </source>
</evidence>
<keyword evidence="4" id="KW-0963">Cytoplasm</keyword>
<dbReference type="Pfam" id="PF10189">
    <property type="entry name" value="Ints3_N"/>
    <property type="match status" value="1"/>
</dbReference>
<dbReference type="Pfam" id="PF24566">
    <property type="entry name" value="HEAT_Ints3_C"/>
    <property type="match status" value="1"/>
</dbReference>
<feature type="region of interest" description="Disordered" evidence="6">
    <location>
        <begin position="475"/>
        <end position="568"/>
    </location>
</feature>
<feature type="domain" description="Integrator complex subunit 3 N-terminal" evidence="7">
    <location>
        <begin position="62"/>
        <end position="465"/>
    </location>
</feature>
<dbReference type="PROSITE" id="PS00018">
    <property type="entry name" value="EF_HAND_1"/>
    <property type="match status" value="1"/>
</dbReference>
<dbReference type="InterPro" id="IPR045334">
    <property type="entry name" value="INTS3"/>
</dbReference>
<evidence type="ECO:0008006" key="11">
    <source>
        <dbReference type="Google" id="ProtNLM"/>
    </source>
</evidence>
<dbReference type="GO" id="GO:0005737">
    <property type="term" value="C:cytoplasm"/>
    <property type="evidence" value="ECO:0007669"/>
    <property type="project" value="UniProtKB-SubCell"/>
</dbReference>
<comment type="subcellular location">
    <subcellularLocation>
        <location evidence="2">Cytoplasm</location>
    </subcellularLocation>
    <subcellularLocation>
        <location evidence="1">Nucleus</location>
    </subcellularLocation>
</comment>
<reference evidence="9" key="1">
    <citation type="submission" date="2020-04" db="EMBL/GenBank/DDBJ databases">
        <authorList>
            <person name="Alioto T."/>
            <person name="Alioto T."/>
            <person name="Gomez Garrido J."/>
        </authorList>
    </citation>
    <scope>NUCLEOTIDE SEQUENCE</scope>
    <source>
        <strain evidence="9">A484AB</strain>
    </source>
</reference>
<dbReference type="PANTHER" id="PTHR13587">
    <property type="entry name" value="INTEGRATOR COMPLEX SUBUNIT 3"/>
    <property type="match status" value="1"/>
</dbReference>
<comment type="caution">
    <text evidence="9">The sequence shown here is derived from an EMBL/GenBank/DDBJ whole genome shotgun (WGS) entry which is preliminary data.</text>
</comment>
<evidence type="ECO:0000256" key="2">
    <source>
        <dbReference type="ARBA" id="ARBA00004496"/>
    </source>
</evidence>
<dbReference type="Proteomes" id="UP001152795">
    <property type="component" value="Unassembled WGS sequence"/>
</dbReference>
<dbReference type="GO" id="GO:0005634">
    <property type="term" value="C:nucleus"/>
    <property type="evidence" value="ECO:0007669"/>
    <property type="project" value="UniProtKB-SubCell"/>
</dbReference>
<evidence type="ECO:0000313" key="9">
    <source>
        <dbReference type="EMBL" id="CAB3991070.1"/>
    </source>
</evidence>
<feature type="region of interest" description="Disordered" evidence="6">
    <location>
        <begin position="999"/>
        <end position="1039"/>
    </location>
</feature>
<evidence type="ECO:0000256" key="3">
    <source>
        <dbReference type="ARBA" id="ARBA00006130"/>
    </source>
</evidence>
<evidence type="ECO:0000256" key="5">
    <source>
        <dbReference type="ARBA" id="ARBA00023242"/>
    </source>
</evidence>
<evidence type="ECO:0000256" key="6">
    <source>
        <dbReference type="SAM" id="MobiDB-lite"/>
    </source>
</evidence>
<dbReference type="PANTHER" id="PTHR13587:SF7">
    <property type="entry name" value="INTEGRATOR COMPLEX SUBUNIT 3"/>
    <property type="match status" value="1"/>
</dbReference>
<dbReference type="EMBL" id="CACRXK020001785">
    <property type="protein sequence ID" value="CAB3991070.1"/>
    <property type="molecule type" value="Genomic_DNA"/>
</dbReference>
<evidence type="ECO:0000256" key="4">
    <source>
        <dbReference type="ARBA" id="ARBA00022490"/>
    </source>
</evidence>
<gene>
    <name evidence="9" type="ORF">PACLA_8A000486</name>
</gene>
<evidence type="ECO:0000313" key="10">
    <source>
        <dbReference type="Proteomes" id="UP001152795"/>
    </source>
</evidence>
<sequence>MNAGSADKPKSRFYFSNTLTPQDAFEENLEKCRKTVNDLTKDLSDKQAHDALSAAVSKGSQMHEEVCLGLLHIILTESNSAHNAFRDLNLVSRDSMVLIVNKLLQLISEKYIRLMDPVKTQIMWLTLKFVGSNIGGADAICHALLKQAAGGDLHATNIWLIESLLNLFMQNRSWLEKFPQLLSVVLYSYLRLIVDHTAGAYKSLRQKEVTFCVSILRERFLDCMPIGRDLVRLLQNVCKIPEIKSLWKDMLHKPQSLSSQFTGIGQLLSVRTSRKYLASRLTPDMENKIAFLTSKVKFGKQKWYLEWFQRQYLTSPESQSLRADLIRYICGVVHPSNEILSSDITQRWTLIGWLLSTCPNNVSAANAKLALFYDWLFYQVDTDNIMNIEPGILVMYHSLRNHFQLTATLLDFLCRSALEYFQQGQPSKDCVRNAFRIILSKKVVSSIMPIIDNQRMGQELKNLVRSTFPEFFQPVNGTSSGKIPDPPSGGKMDSESGIVSNLDGHSDSDPAEGMSDAKFSDTEDEADVQVNGEKGSVKLRDGKFRPIAVEKAGDEKDDDDDDDDDGDMVDFDELEKLDEDLREMVLKLHQDSNIGARCDTMESIVALVVSLNDFDDEMNSALATCLNNSMVEDYYQLCLPEKVTGRELQDSLEGPLYTLFAKLIHLPTHDIGRETIVKLLQEMKFREPKLGYHLLYYLMASEQDEENLSIYEEFIRTMKDFKSISASLLEDMKLCQTYDPRLFVFLAPPLYRKFSKDLVGHVEMLHLLVAIVDPLQLRELLHEVVLRDLVIFGEDNVYDVLKESLSWESYEQYNVWQLLCAEDPPVECFLNLLPLLKPSIHSEAISNILLLLKGTDLTPEIVSSLLCMDCPTSIKEKPKQLSTCLLRYWSFDYSKELAKIVCGHIEKNLSTCNRRRQLKGGNQNQPTMEQILVQLECFYELCQQQQNLDFFKQDIVKRSLEKVKQHCTNSVQQKFQLLFSVCEGQETKRRNNRMSKIIATQIAEAESSSESEEDEEPRKRPAKRKRKQSPDFDSDDSDE</sequence>
<comment type="similarity">
    <text evidence="3">Belongs to the Integrator subunit 3 family.</text>
</comment>
<keyword evidence="5" id="KW-0539">Nucleus</keyword>
<feature type="compositionally biased region" description="Acidic residues" evidence="6">
    <location>
        <begin position="555"/>
        <end position="568"/>
    </location>
</feature>
<dbReference type="AlphaFoldDB" id="A0A7D9DRB8"/>
<evidence type="ECO:0000259" key="8">
    <source>
        <dbReference type="Pfam" id="PF24566"/>
    </source>
</evidence>
<dbReference type="InterPro" id="IPR056518">
    <property type="entry name" value="HEAT_Ints3_C"/>
</dbReference>
<dbReference type="OrthoDB" id="2021145at2759"/>
<protein>
    <recommendedName>
        <fullName evidence="11">SOSS complex subunit A homolog</fullName>
    </recommendedName>
</protein>
<dbReference type="InterPro" id="IPR018247">
    <property type="entry name" value="EF_Hand_1_Ca_BS"/>
</dbReference>
<proteinExistence type="inferred from homology"/>
<organism evidence="9 10">
    <name type="scientific">Paramuricea clavata</name>
    <name type="common">Red gorgonian</name>
    <name type="synonym">Violescent sea-whip</name>
    <dbReference type="NCBI Taxonomy" id="317549"/>
    <lineage>
        <taxon>Eukaryota</taxon>
        <taxon>Metazoa</taxon>
        <taxon>Cnidaria</taxon>
        <taxon>Anthozoa</taxon>
        <taxon>Octocorallia</taxon>
        <taxon>Malacalcyonacea</taxon>
        <taxon>Plexauridae</taxon>
        <taxon>Paramuricea</taxon>
    </lineage>
</organism>
<dbReference type="InterPro" id="IPR019333">
    <property type="entry name" value="INTS3_N"/>
</dbReference>
<accession>A0A7D9DRB8</accession>